<gene>
    <name evidence="2" type="ORF">O166_08210</name>
</gene>
<dbReference type="RefSeq" id="WP_021477155.1">
    <property type="nucleotide sequence ID" value="NZ_AVPH01000229.1"/>
</dbReference>
<organism evidence="2 3">
    <name type="scientific">Pseudogulbenkiania ferrooxidans EGD-HP2</name>
    <dbReference type="NCBI Taxonomy" id="1388764"/>
    <lineage>
        <taxon>Bacteria</taxon>
        <taxon>Pseudomonadati</taxon>
        <taxon>Pseudomonadota</taxon>
        <taxon>Betaproteobacteria</taxon>
        <taxon>Neisseriales</taxon>
        <taxon>Chromobacteriaceae</taxon>
        <taxon>Pseudogulbenkiania</taxon>
    </lineage>
</organism>
<name>A0ABP2XM17_9NEIS</name>
<accession>A0ABP2XM17</accession>
<protein>
    <recommendedName>
        <fullName evidence="1">DUF4180 domain-containing protein</fullName>
    </recommendedName>
</protein>
<dbReference type="Pfam" id="PF13788">
    <property type="entry name" value="DUF4180"/>
    <property type="match status" value="1"/>
</dbReference>
<sequence length="117" mass="13370">MAYQVLVSGEHRALEWRSALSDASQAVELVSACIGEGCERLLISHEVLPAAFFQLGSRFAGEFLQKLQNYRLQTAVVIDAERDYGERFGEYLREARRGRFSRLFLSREEALDWLAAR</sequence>
<evidence type="ECO:0000259" key="1">
    <source>
        <dbReference type="Pfam" id="PF13788"/>
    </source>
</evidence>
<evidence type="ECO:0000313" key="2">
    <source>
        <dbReference type="EMBL" id="ERE06760.1"/>
    </source>
</evidence>
<comment type="caution">
    <text evidence="2">The sequence shown here is derived from an EMBL/GenBank/DDBJ whole genome shotgun (WGS) entry which is preliminary data.</text>
</comment>
<evidence type="ECO:0000313" key="3">
    <source>
        <dbReference type="Proteomes" id="UP000016426"/>
    </source>
</evidence>
<reference evidence="2 3" key="1">
    <citation type="journal article" date="2013" name="Genome Announc.">
        <title>Genome Sequence of the Pigment-Producing Bacterium Pseudogulbenkiania ferrooxidans, Isolated from Loktak Lake.</title>
        <authorList>
            <person name="Puranik S."/>
            <person name="Talkal R."/>
            <person name="Qureshi A."/>
            <person name="Khardenavis A."/>
            <person name="Kapley A."/>
            <person name="Purohit H.J."/>
        </authorList>
    </citation>
    <scope>NUCLEOTIDE SEQUENCE [LARGE SCALE GENOMIC DNA]</scope>
    <source>
        <strain evidence="2 3">EGD-HP2</strain>
    </source>
</reference>
<feature type="domain" description="DUF4180" evidence="1">
    <location>
        <begin position="18"/>
        <end position="114"/>
    </location>
</feature>
<keyword evidence="3" id="KW-1185">Reference proteome</keyword>
<proteinExistence type="predicted"/>
<dbReference type="InterPro" id="IPR025438">
    <property type="entry name" value="DUF4180"/>
</dbReference>
<dbReference type="EMBL" id="AVPH01000229">
    <property type="protein sequence ID" value="ERE06760.1"/>
    <property type="molecule type" value="Genomic_DNA"/>
</dbReference>
<dbReference type="Proteomes" id="UP000016426">
    <property type="component" value="Unassembled WGS sequence"/>
</dbReference>